<dbReference type="PANTHER" id="PTHR43711">
    <property type="entry name" value="TWO-COMPONENT HISTIDINE KINASE"/>
    <property type="match status" value="1"/>
</dbReference>
<dbReference type="SUPFAM" id="SSF47384">
    <property type="entry name" value="Homodimeric domain of signal transducing histidine kinase"/>
    <property type="match status" value="1"/>
</dbReference>
<dbReference type="SUPFAM" id="SSF55874">
    <property type="entry name" value="ATPase domain of HSP90 chaperone/DNA topoisomerase II/histidine kinase"/>
    <property type="match status" value="1"/>
</dbReference>
<dbReference type="SMART" id="SM00388">
    <property type="entry name" value="HisKA"/>
    <property type="match status" value="1"/>
</dbReference>
<dbReference type="Proteomes" id="UP000184442">
    <property type="component" value="Unassembled WGS sequence"/>
</dbReference>
<dbReference type="RefSeq" id="WP_073025109.1">
    <property type="nucleotide sequence ID" value="NZ_FQZS01000006.1"/>
</dbReference>
<dbReference type="EC" id="2.7.13.3" evidence="3"/>
<evidence type="ECO:0000256" key="1">
    <source>
        <dbReference type="ARBA" id="ARBA00000085"/>
    </source>
</evidence>
<feature type="coiled-coil region" evidence="8">
    <location>
        <begin position="227"/>
        <end position="254"/>
    </location>
</feature>
<reference evidence="11 12" key="1">
    <citation type="submission" date="2016-11" db="EMBL/GenBank/DDBJ databases">
        <authorList>
            <person name="Jaros S."/>
            <person name="Januszkiewicz K."/>
            <person name="Wedrychowicz H."/>
        </authorList>
    </citation>
    <scope>NUCLEOTIDE SEQUENCE [LARGE SCALE GENOMIC DNA]</scope>
    <source>
        <strain evidence="11 12">DSM 19022</strain>
    </source>
</reference>
<dbReference type="OrthoDB" id="368131at2"/>
<evidence type="ECO:0000256" key="2">
    <source>
        <dbReference type="ARBA" id="ARBA00004370"/>
    </source>
</evidence>
<evidence type="ECO:0000313" key="11">
    <source>
        <dbReference type="EMBL" id="SHI67271.1"/>
    </source>
</evidence>
<dbReference type="InterPro" id="IPR050736">
    <property type="entry name" value="Sensor_HK_Regulatory"/>
</dbReference>
<dbReference type="GO" id="GO:0000155">
    <property type="term" value="F:phosphorelay sensor kinase activity"/>
    <property type="evidence" value="ECO:0007669"/>
    <property type="project" value="InterPro"/>
</dbReference>
<dbReference type="PROSITE" id="PS51257">
    <property type="entry name" value="PROKAR_LIPOPROTEIN"/>
    <property type="match status" value="1"/>
</dbReference>
<dbReference type="FunFam" id="3.30.565.10:FF:000006">
    <property type="entry name" value="Sensor histidine kinase WalK"/>
    <property type="match status" value="1"/>
</dbReference>
<feature type="transmembrane region" description="Helical" evidence="9">
    <location>
        <begin position="169"/>
        <end position="191"/>
    </location>
</feature>
<feature type="transmembrane region" description="Helical" evidence="9">
    <location>
        <begin position="12"/>
        <end position="35"/>
    </location>
</feature>
<evidence type="ECO:0000256" key="9">
    <source>
        <dbReference type="SAM" id="Phobius"/>
    </source>
</evidence>
<keyword evidence="9" id="KW-1133">Transmembrane helix</keyword>
<dbReference type="Gene3D" id="1.10.287.130">
    <property type="match status" value="1"/>
</dbReference>
<evidence type="ECO:0000256" key="5">
    <source>
        <dbReference type="ARBA" id="ARBA00022679"/>
    </source>
</evidence>
<organism evidence="11 12">
    <name type="scientific">Lutispora thermophila DSM 19022</name>
    <dbReference type="NCBI Taxonomy" id="1122184"/>
    <lineage>
        <taxon>Bacteria</taxon>
        <taxon>Bacillati</taxon>
        <taxon>Bacillota</taxon>
        <taxon>Clostridia</taxon>
        <taxon>Lutisporales</taxon>
        <taxon>Lutisporaceae</taxon>
        <taxon>Lutispora</taxon>
    </lineage>
</organism>
<name>A0A1M6D2C5_9FIRM</name>
<dbReference type="Pfam" id="PF00512">
    <property type="entry name" value="HisKA"/>
    <property type="match status" value="1"/>
</dbReference>
<keyword evidence="9" id="KW-0472">Membrane</keyword>
<keyword evidence="4" id="KW-0597">Phosphoprotein</keyword>
<dbReference type="Gene3D" id="3.30.565.10">
    <property type="entry name" value="Histidine kinase-like ATPase, C-terminal domain"/>
    <property type="match status" value="1"/>
</dbReference>
<dbReference type="Pfam" id="PF02518">
    <property type="entry name" value="HATPase_c"/>
    <property type="match status" value="1"/>
</dbReference>
<protein>
    <recommendedName>
        <fullName evidence="3">histidine kinase</fullName>
        <ecNumber evidence="3">2.7.13.3</ecNumber>
    </recommendedName>
</protein>
<dbReference type="EMBL" id="FQZS01000006">
    <property type="protein sequence ID" value="SHI67271.1"/>
    <property type="molecule type" value="Genomic_DNA"/>
</dbReference>
<evidence type="ECO:0000256" key="7">
    <source>
        <dbReference type="ARBA" id="ARBA00023012"/>
    </source>
</evidence>
<dbReference type="PROSITE" id="PS50109">
    <property type="entry name" value="HIS_KIN"/>
    <property type="match status" value="1"/>
</dbReference>
<keyword evidence="5" id="KW-0808">Transferase</keyword>
<keyword evidence="6 11" id="KW-0418">Kinase</keyword>
<feature type="transmembrane region" description="Helical" evidence="9">
    <location>
        <begin position="129"/>
        <end position="149"/>
    </location>
</feature>
<dbReference type="STRING" id="1122184.SAMN02745176_00973"/>
<keyword evidence="7" id="KW-0902">Two-component regulatory system</keyword>
<dbReference type="InterPro" id="IPR004358">
    <property type="entry name" value="Sig_transdc_His_kin-like_C"/>
</dbReference>
<sequence>MKKSGYRTSFHIYIIFCLSLLVIFILASCFFFSLFSVQKGDGSTVVNNWVIDFTENFKSQIVFINNEPLITQTAMTQLQEERIGLQILNEQGQELYSYQKPTQAKISYSNIDFLKLYHFGYLENRETTAFIGTLSNNGTLYSYILYFPFKIAKVTMYLNGENFTYGKTIFLICMSTTLILIIISGLLYGFWITRNISKLTDSIKEIPNRTYLPLHKKGAFADIYESINALYEEIKNADQLCKETERLREEWIANITHDLKTPLSPIRGYAEILSEDGSVSIEQRKRYSQIILKNVEYTEKLLNDLKLTYQLESGMIPFNPSNGNIVRFLRETIIDILNTPEYENRIIHFESDYGEIICSFDSTLLMRAFKNLIINAFVHGNQNTEVTLQVKKSDSSLTIIVSDNGNGMSKEETAKLFNRYYRGTNTDQKTEGTGLGLAIAKGIIETHGGTISVSSTLGYGTTFEILLPAIKID</sequence>
<evidence type="ECO:0000256" key="3">
    <source>
        <dbReference type="ARBA" id="ARBA00012438"/>
    </source>
</evidence>
<dbReference type="InterPro" id="IPR003661">
    <property type="entry name" value="HisK_dim/P_dom"/>
</dbReference>
<dbReference type="PRINTS" id="PR00344">
    <property type="entry name" value="BCTRLSENSOR"/>
</dbReference>
<evidence type="ECO:0000256" key="4">
    <source>
        <dbReference type="ARBA" id="ARBA00022553"/>
    </source>
</evidence>
<dbReference type="InterPro" id="IPR003594">
    <property type="entry name" value="HATPase_dom"/>
</dbReference>
<dbReference type="GO" id="GO:0016020">
    <property type="term" value="C:membrane"/>
    <property type="evidence" value="ECO:0007669"/>
    <property type="project" value="UniProtKB-SubCell"/>
</dbReference>
<accession>A0A1M6D2C5</accession>
<gene>
    <name evidence="11" type="ORF">SAMN02745176_00973</name>
</gene>
<feature type="domain" description="Histidine kinase" evidence="10">
    <location>
        <begin position="254"/>
        <end position="471"/>
    </location>
</feature>
<dbReference type="CDD" id="cd00082">
    <property type="entry name" value="HisKA"/>
    <property type="match status" value="1"/>
</dbReference>
<evidence type="ECO:0000256" key="8">
    <source>
        <dbReference type="SAM" id="Coils"/>
    </source>
</evidence>
<keyword evidence="8" id="KW-0175">Coiled coil</keyword>
<comment type="catalytic activity">
    <reaction evidence="1">
        <text>ATP + protein L-histidine = ADP + protein N-phospho-L-histidine.</text>
        <dbReference type="EC" id="2.7.13.3"/>
    </reaction>
</comment>
<evidence type="ECO:0000259" key="10">
    <source>
        <dbReference type="PROSITE" id="PS50109"/>
    </source>
</evidence>
<dbReference type="SMART" id="SM00387">
    <property type="entry name" value="HATPase_c"/>
    <property type="match status" value="1"/>
</dbReference>
<dbReference type="AlphaFoldDB" id="A0A1M6D2C5"/>
<keyword evidence="9" id="KW-0812">Transmembrane</keyword>
<evidence type="ECO:0000256" key="6">
    <source>
        <dbReference type="ARBA" id="ARBA00022777"/>
    </source>
</evidence>
<dbReference type="InterPro" id="IPR036097">
    <property type="entry name" value="HisK_dim/P_sf"/>
</dbReference>
<dbReference type="PANTHER" id="PTHR43711:SF26">
    <property type="entry name" value="SENSOR HISTIDINE KINASE RCSC"/>
    <property type="match status" value="1"/>
</dbReference>
<proteinExistence type="predicted"/>
<comment type="subcellular location">
    <subcellularLocation>
        <location evidence="2">Membrane</location>
    </subcellularLocation>
</comment>
<evidence type="ECO:0000313" key="12">
    <source>
        <dbReference type="Proteomes" id="UP000184442"/>
    </source>
</evidence>
<dbReference type="InterPro" id="IPR036890">
    <property type="entry name" value="HATPase_C_sf"/>
</dbReference>
<keyword evidence="12" id="KW-1185">Reference proteome</keyword>
<dbReference type="CDD" id="cd00075">
    <property type="entry name" value="HATPase"/>
    <property type="match status" value="1"/>
</dbReference>
<dbReference type="InterPro" id="IPR005467">
    <property type="entry name" value="His_kinase_dom"/>
</dbReference>